<evidence type="ECO:0000313" key="2">
    <source>
        <dbReference type="Proteomes" id="UP001596028"/>
    </source>
</evidence>
<dbReference type="Proteomes" id="UP001596028">
    <property type="component" value="Unassembled WGS sequence"/>
</dbReference>
<dbReference type="InterPro" id="IPR017601">
    <property type="entry name" value="DGQHR-contain_dom"/>
</dbReference>
<evidence type="ECO:0000313" key="1">
    <source>
        <dbReference type="EMBL" id="MFC4601967.1"/>
    </source>
</evidence>
<sequence>MTKIIVKGSIDTINATKTKGLMSSQLVVKDILKVYKVEKLVNRDLAYNRLPSLLKYFEKADSEIGIYLPALVFSFRGDPTELYDSKNEQLVLDGTCKMVVLDGQHRIKAMEKYAEKIKDESQRESFLMNSLTVQIYFGLSEEDERKLFTDINSNAKRVSMSLITQYDSRDITNLLMQEIYRTTPALKIAEIELNKSKVIRPGNVAFSTGVRLKTFINLMLFGKKTLAKREEQVLVSQYDEVVSFLNKFFPVFFGVLPKTPGDVLKYVLGHEPIQNAIATYLHESIMIYSPSEGLAWIDQWEEEVDQLDLVDWHVKNVDWNKWAITVNPVKGSYKGFLETVTPELKNYISEKIG</sequence>
<dbReference type="RefSeq" id="WP_378102795.1">
    <property type="nucleotide sequence ID" value="NZ_JBHSEP010000035.1"/>
</dbReference>
<protein>
    <submittedName>
        <fullName evidence="1">DNA sulfur modification protein DndB</fullName>
    </submittedName>
</protein>
<name>A0ABV9FK01_9BACL</name>
<reference evidence="2" key="1">
    <citation type="journal article" date="2019" name="Int. J. Syst. Evol. Microbiol.">
        <title>The Global Catalogue of Microorganisms (GCM) 10K type strain sequencing project: providing services to taxonomists for standard genome sequencing and annotation.</title>
        <authorList>
            <consortium name="The Broad Institute Genomics Platform"/>
            <consortium name="The Broad Institute Genome Sequencing Center for Infectious Disease"/>
            <person name="Wu L."/>
            <person name="Ma J."/>
        </authorList>
    </citation>
    <scope>NUCLEOTIDE SEQUENCE [LARGE SCALE GENOMIC DNA]</scope>
    <source>
        <strain evidence="2">CCUG 49571</strain>
    </source>
</reference>
<dbReference type="Pfam" id="PF14072">
    <property type="entry name" value="DndB"/>
    <property type="match status" value="1"/>
</dbReference>
<keyword evidence="2" id="KW-1185">Reference proteome</keyword>
<accession>A0ABV9FK01</accession>
<dbReference type="InterPro" id="IPR017642">
    <property type="entry name" value="DNA_S_mod_DndB"/>
</dbReference>
<organism evidence="1 2">
    <name type="scientific">Cohnella hongkongensis</name>
    <dbReference type="NCBI Taxonomy" id="178337"/>
    <lineage>
        <taxon>Bacteria</taxon>
        <taxon>Bacillati</taxon>
        <taxon>Bacillota</taxon>
        <taxon>Bacilli</taxon>
        <taxon>Bacillales</taxon>
        <taxon>Paenibacillaceae</taxon>
        <taxon>Cohnella</taxon>
    </lineage>
</organism>
<gene>
    <name evidence="1" type="ORF">ACFO3S_27270</name>
</gene>
<dbReference type="CDD" id="cd16414">
    <property type="entry name" value="dndB_like"/>
    <property type="match status" value="1"/>
</dbReference>
<comment type="caution">
    <text evidence="1">The sequence shown here is derived from an EMBL/GenBank/DDBJ whole genome shotgun (WGS) entry which is preliminary data.</text>
</comment>
<dbReference type="NCBIfam" id="TIGR03187">
    <property type="entry name" value="DGQHR"/>
    <property type="match status" value="1"/>
</dbReference>
<proteinExistence type="predicted"/>
<dbReference type="EMBL" id="JBHSEP010000035">
    <property type="protein sequence ID" value="MFC4601967.1"/>
    <property type="molecule type" value="Genomic_DNA"/>
</dbReference>